<reference evidence="1 2" key="1">
    <citation type="submission" date="2018-05" db="EMBL/GenBank/DDBJ databases">
        <title>Rhodohalobacter halophilus gen. nov., sp. nov., a moderately halophilic member of the family Balneolaceae.</title>
        <authorList>
            <person name="Liu Z.-W."/>
        </authorList>
    </citation>
    <scope>NUCLEOTIDE SEQUENCE [LARGE SCALE GENOMIC DNA]</scope>
    <source>
        <strain evidence="1 2">8A47</strain>
    </source>
</reference>
<name>A0A316TT56_9BACT</name>
<comment type="caution">
    <text evidence="1">The sequence shown here is derived from an EMBL/GenBank/DDBJ whole genome shotgun (WGS) entry which is preliminary data.</text>
</comment>
<dbReference type="Proteomes" id="UP000245533">
    <property type="component" value="Unassembled WGS sequence"/>
</dbReference>
<evidence type="ECO:0000313" key="1">
    <source>
        <dbReference type="EMBL" id="PWN07777.1"/>
    </source>
</evidence>
<evidence type="ECO:0000313" key="2">
    <source>
        <dbReference type="Proteomes" id="UP000245533"/>
    </source>
</evidence>
<gene>
    <name evidence="1" type="ORF">DDZ15_01825</name>
</gene>
<dbReference type="EMBL" id="QGGB01000002">
    <property type="protein sequence ID" value="PWN07777.1"/>
    <property type="molecule type" value="Genomic_DNA"/>
</dbReference>
<protein>
    <submittedName>
        <fullName evidence="1">Uncharacterized protein</fullName>
    </submittedName>
</protein>
<proteinExistence type="predicted"/>
<dbReference type="AlphaFoldDB" id="A0A316TT56"/>
<keyword evidence="2" id="KW-1185">Reference proteome</keyword>
<organism evidence="1 2">
    <name type="scientific">Rhodohalobacter mucosus</name>
    <dbReference type="NCBI Taxonomy" id="2079485"/>
    <lineage>
        <taxon>Bacteria</taxon>
        <taxon>Pseudomonadati</taxon>
        <taxon>Balneolota</taxon>
        <taxon>Balneolia</taxon>
        <taxon>Balneolales</taxon>
        <taxon>Balneolaceae</taxon>
        <taxon>Rhodohalobacter</taxon>
    </lineage>
</organism>
<accession>A0A316TT56</accession>
<sequence>MMTVFYPRGVILINAKICIEGLMIICAVVDTDADFQCGIRLQPPECIPWLFNDPARRFGRWRPLGYRSDVPPEHGREVEMPDQ</sequence>